<organism evidence="2 3">
    <name type="scientific">Novilysobacter selenitireducens</name>
    <dbReference type="NCBI Taxonomy" id="2872639"/>
    <lineage>
        <taxon>Bacteria</taxon>
        <taxon>Pseudomonadati</taxon>
        <taxon>Pseudomonadota</taxon>
        <taxon>Gammaproteobacteria</taxon>
        <taxon>Lysobacterales</taxon>
        <taxon>Lysobacteraceae</taxon>
        <taxon>Novilysobacter</taxon>
    </lineage>
</organism>
<evidence type="ECO:0000313" key="2">
    <source>
        <dbReference type="EMBL" id="MBZ4040734.1"/>
    </source>
</evidence>
<dbReference type="EMBL" id="JAINZW010000081">
    <property type="protein sequence ID" value="MBZ4040734.1"/>
    <property type="molecule type" value="Genomic_DNA"/>
</dbReference>
<feature type="non-terminal residue" evidence="2">
    <location>
        <position position="1"/>
    </location>
</feature>
<dbReference type="Proteomes" id="UP001430954">
    <property type="component" value="Unassembled WGS sequence"/>
</dbReference>
<feature type="non-terminal residue" evidence="2">
    <location>
        <position position="95"/>
    </location>
</feature>
<evidence type="ECO:0000313" key="3">
    <source>
        <dbReference type="Proteomes" id="UP001430954"/>
    </source>
</evidence>
<keyword evidence="3" id="KW-1185">Reference proteome</keyword>
<name>A0ABS7TA22_9GAMM</name>
<accession>A0ABS7TA22</accession>
<comment type="caution">
    <text evidence="2">The sequence shown here is derived from an EMBL/GenBank/DDBJ whole genome shotgun (WGS) entry which is preliminary data.</text>
</comment>
<gene>
    <name evidence="2" type="ORF">K6753_14500</name>
</gene>
<proteinExistence type="predicted"/>
<dbReference type="RefSeq" id="WP_223677180.1">
    <property type="nucleotide sequence ID" value="NZ_JAINZW010000081.1"/>
</dbReference>
<sequence>LGMAGPYDGKISAKWMDIDEDIIANVWGKSMAYLVLSMLVVDSPFGPGVDPGSLKVAMNEAPNEHTALLRRTSTLSTKQRRDPTEISASRRRGIL</sequence>
<protein>
    <submittedName>
        <fullName evidence="2">Uncharacterized protein</fullName>
    </submittedName>
</protein>
<reference evidence="2 3" key="1">
    <citation type="submission" date="2021-09" db="EMBL/GenBank/DDBJ databases">
        <title>Lysobacter sp. 13A isolated from the river sediment.</title>
        <authorList>
            <person name="Liu H."/>
            <person name="Li S."/>
            <person name="Mao S."/>
        </authorList>
    </citation>
    <scope>NUCLEOTIDE SEQUENCE [LARGE SCALE GENOMIC DNA]</scope>
    <source>
        <strain evidence="2 3">13A</strain>
    </source>
</reference>
<evidence type="ECO:0000256" key="1">
    <source>
        <dbReference type="SAM" id="MobiDB-lite"/>
    </source>
</evidence>
<feature type="region of interest" description="Disordered" evidence="1">
    <location>
        <begin position="70"/>
        <end position="95"/>
    </location>
</feature>